<dbReference type="AlphaFoldDB" id="H8Z3H5"/>
<dbReference type="RefSeq" id="WP_009148467.1">
    <property type="nucleotide sequence ID" value="NZ_CP121471.1"/>
</dbReference>
<reference evidence="2 3" key="2">
    <citation type="submission" date="2011-11" db="EMBL/GenBank/DDBJ databases">
        <authorList>
            <consortium name="US DOE Joint Genome Institute"/>
            <person name="Lucas S."/>
            <person name="Han J."/>
            <person name="Lapidus A."/>
            <person name="Cheng J.-F."/>
            <person name="Goodwin L."/>
            <person name="Pitluck S."/>
            <person name="Peters L."/>
            <person name="Ovchinnikova G."/>
            <person name="Zhang X."/>
            <person name="Detter J.C."/>
            <person name="Han C."/>
            <person name="Tapia R."/>
            <person name="Land M."/>
            <person name="Hauser L."/>
            <person name="Kyrpides N."/>
            <person name="Ivanova N."/>
            <person name="Pagani I."/>
            <person name="Vogl K."/>
            <person name="Liu Z."/>
            <person name="Overmann J."/>
            <person name="Frigaard N.-U."/>
            <person name="Bryant D."/>
            <person name="Woyke T."/>
        </authorList>
    </citation>
    <scope>NUCLEOTIDE SEQUENCE [LARGE SCALE GENOMIC DNA]</scope>
    <source>
        <strain evidence="2 3">970</strain>
    </source>
</reference>
<dbReference type="InterPro" id="IPR007922">
    <property type="entry name" value="DciA-like"/>
</dbReference>
<evidence type="ECO:0008006" key="4">
    <source>
        <dbReference type="Google" id="ProtNLM"/>
    </source>
</evidence>
<sequence length="178" mass="19578">MLKKLRPTKTLAGPERATALAVLLRELDERDKLLRTVKPLLPDHVRSHCSQAQIDGDCLRLFADSPVWAAKLRLCTQEILRALRKRGLALKQCQIRVCPPLVAAPASRHGIDSDHPQHTHLSAAAASHLKQAALGVQDPCIAACFERIARHHQSDAKAPDTRQPDVRKPNTVKPGTTS</sequence>
<dbReference type="OrthoDB" id="7061986at2"/>
<dbReference type="EMBL" id="JH603169">
    <property type="protein sequence ID" value="EIC21883.1"/>
    <property type="molecule type" value="Genomic_DNA"/>
</dbReference>
<evidence type="ECO:0000256" key="1">
    <source>
        <dbReference type="SAM" id="MobiDB-lite"/>
    </source>
</evidence>
<reference evidence="3" key="1">
    <citation type="submission" date="2011-06" db="EMBL/GenBank/DDBJ databases">
        <authorList>
            <consortium name="US DOE Joint Genome Institute (JGI-PGF)"/>
            <person name="Lucas S."/>
            <person name="Han J."/>
            <person name="Lapidus A."/>
            <person name="Cheng J.-F."/>
            <person name="Goodwin L."/>
            <person name="Pitluck S."/>
            <person name="Peters L."/>
            <person name="Land M.L."/>
            <person name="Hauser L."/>
            <person name="Vogl K."/>
            <person name="Liu Z."/>
            <person name="Overmann J."/>
            <person name="Frigaard N.-U."/>
            <person name="Bryant D.A."/>
            <person name="Woyke T.J."/>
        </authorList>
    </citation>
    <scope>NUCLEOTIDE SEQUENCE [LARGE SCALE GENOMIC DNA]</scope>
    <source>
        <strain evidence="3">970</strain>
    </source>
</reference>
<organism evidence="2 3">
    <name type="scientific">Thiorhodovibrio frisius</name>
    <dbReference type="NCBI Taxonomy" id="631362"/>
    <lineage>
        <taxon>Bacteria</taxon>
        <taxon>Pseudomonadati</taxon>
        <taxon>Pseudomonadota</taxon>
        <taxon>Gammaproteobacteria</taxon>
        <taxon>Chromatiales</taxon>
        <taxon>Chromatiaceae</taxon>
        <taxon>Thiorhodovibrio</taxon>
    </lineage>
</organism>
<dbReference type="Proteomes" id="UP000002964">
    <property type="component" value="Unassembled WGS sequence"/>
</dbReference>
<gene>
    <name evidence="2" type="ORF">Thi970DRAFT_02118</name>
</gene>
<evidence type="ECO:0000313" key="2">
    <source>
        <dbReference type="EMBL" id="EIC21883.1"/>
    </source>
</evidence>
<protein>
    <recommendedName>
        <fullName evidence="4">DUF721 domain-containing protein</fullName>
    </recommendedName>
</protein>
<name>H8Z3H5_9GAMM</name>
<feature type="compositionally biased region" description="Basic and acidic residues" evidence="1">
    <location>
        <begin position="153"/>
        <end position="168"/>
    </location>
</feature>
<proteinExistence type="predicted"/>
<dbReference type="Pfam" id="PF05258">
    <property type="entry name" value="DciA"/>
    <property type="match status" value="1"/>
</dbReference>
<dbReference type="HOGENOM" id="CLU_1509950_0_0_6"/>
<accession>H8Z3H5</accession>
<dbReference type="eggNOG" id="COG4701">
    <property type="taxonomic scope" value="Bacteria"/>
</dbReference>
<keyword evidence="3" id="KW-1185">Reference proteome</keyword>
<feature type="region of interest" description="Disordered" evidence="1">
    <location>
        <begin position="153"/>
        <end position="178"/>
    </location>
</feature>
<evidence type="ECO:0000313" key="3">
    <source>
        <dbReference type="Proteomes" id="UP000002964"/>
    </source>
</evidence>